<gene>
    <name evidence="2" type="ORF">EFK50_14370</name>
</gene>
<dbReference type="SUPFAM" id="SSF54593">
    <property type="entry name" value="Glyoxalase/Bleomycin resistance protein/Dihydroxybiphenyl dioxygenase"/>
    <property type="match status" value="1"/>
</dbReference>
<dbReference type="AlphaFoldDB" id="A0A3N0CHI0"/>
<organism evidence="2 3">
    <name type="scientific">Nocardioides marmoriginsengisoli</name>
    <dbReference type="NCBI Taxonomy" id="661483"/>
    <lineage>
        <taxon>Bacteria</taxon>
        <taxon>Bacillati</taxon>
        <taxon>Actinomycetota</taxon>
        <taxon>Actinomycetes</taxon>
        <taxon>Propionibacteriales</taxon>
        <taxon>Nocardioidaceae</taxon>
        <taxon>Nocardioides</taxon>
    </lineage>
</organism>
<evidence type="ECO:0000313" key="2">
    <source>
        <dbReference type="EMBL" id="RNL62910.1"/>
    </source>
</evidence>
<evidence type="ECO:0000313" key="3">
    <source>
        <dbReference type="Proteomes" id="UP000267128"/>
    </source>
</evidence>
<sequence length="161" mass="17985">MNHVVLNVGDVEATVNFYRDVLDFSLIIESPKNRYAFLRAPGSENHHDLALFSVKDDPDGAEKRRASYGGGRVGLHHVAWQAGSLDELEEYRARFEKAGCLISVMDHGTNKSVYGVDPDGLDVEIMWLVPQELWGEMEHVAIAELMDLDAERVKYAALVAD</sequence>
<dbReference type="InterPro" id="IPR029068">
    <property type="entry name" value="Glyas_Bleomycin-R_OHBP_Dase"/>
</dbReference>
<name>A0A3N0CHI0_9ACTN</name>
<protein>
    <submittedName>
        <fullName evidence="2">VOC family protein</fullName>
    </submittedName>
</protein>
<dbReference type="InterPro" id="IPR004360">
    <property type="entry name" value="Glyas_Fos-R_dOase_dom"/>
</dbReference>
<dbReference type="OrthoDB" id="317332at2"/>
<dbReference type="PROSITE" id="PS51819">
    <property type="entry name" value="VOC"/>
    <property type="match status" value="1"/>
</dbReference>
<dbReference type="Pfam" id="PF00903">
    <property type="entry name" value="Glyoxalase"/>
    <property type="match status" value="1"/>
</dbReference>
<dbReference type="Gene3D" id="3.10.180.10">
    <property type="entry name" value="2,3-Dihydroxybiphenyl 1,2-Dioxygenase, domain 1"/>
    <property type="match status" value="1"/>
</dbReference>
<dbReference type="EMBL" id="RJSE01000007">
    <property type="protein sequence ID" value="RNL62910.1"/>
    <property type="molecule type" value="Genomic_DNA"/>
</dbReference>
<keyword evidence="3" id="KW-1185">Reference proteome</keyword>
<reference evidence="2 3" key="1">
    <citation type="submission" date="2018-11" db="EMBL/GenBank/DDBJ databases">
        <authorList>
            <person name="Li F."/>
        </authorList>
    </citation>
    <scope>NUCLEOTIDE SEQUENCE [LARGE SCALE GENOMIC DNA]</scope>
    <source>
        <strain evidence="2 3">Gsoil 097</strain>
    </source>
</reference>
<dbReference type="InterPro" id="IPR037523">
    <property type="entry name" value="VOC_core"/>
</dbReference>
<dbReference type="Proteomes" id="UP000267128">
    <property type="component" value="Unassembled WGS sequence"/>
</dbReference>
<proteinExistence type="predicted"/>
<feature type="domain" description="VOC" evidence="1">
    <location>
        <begin position="1"/>
        <end position="128"/>
    </location>
</feature>
<comment type="caution">
    <text evidence="2">The sequence shown here is derived from an EMBL/GenBank/DDBJ whole genome shotgun (WGS) entry which is preliminary data.</text>
</comment>
<accession>A0A3N0CHI0</accession>
<dbReference type="CDD" id="cd06587">
    <property type="entry name" value="VOC"/>
    <property type="match status" value="1"/>
</dbReference>
<evidence type="ECO:0000259" key="1">
    <source>
        <dbReference type="PROSITE" id="PS51819"/>
    </source>
</evidence>